<proteinExistence type="predicted"/>
<dbReference type="Proteomes" id="UP000030689">
    <property type="component" value="Unassembled WGS sequence"/>
</dbReference>
<feature type="transmembrane region" description="Helical" evidence="1">
    <location>
        <begin position="12"/>
        <end position="29"/>
    </location>
</feature>
<organism evidence="2 3">
    <name type="scientific">Eutrema salsugineum</name>
    <name type="common">Saltwater cress</name>
    <name type="synonym">Sisymbrium salsugineum</name>
    <dbReference type="NCBI Taxonomy" id="72664"/>
    <lineage>
        <taxon>Eukaryota</taxon>
        <taxon>Viridiplantae</taxon>
        <taxon>Streptophyta</taxon>
        <taxon>Embryophyta</taxon>
        <taxon>Tracheophyta</taxon>
        <taxon>Spermatophyta</taxon>
        <taxon>Magnoliopsida</taxon>
        <taxon>eudicotyledons</taxon>
        <taxon>Gunneridae</taxon>
        <taxon>Pentapetalae</taxon>
        <taxon>rosids</taxon>
        <taxon>malvids</taxon>
        <taxon>Brassicales</taxon>
        <taxon>Brassicaceae</taxon>
        <taxon>Eutremeae</taxon>
        <taxon>Eutrema</taxon>
    </lineage>
</organism>
<gene>
    <name evidence="2" type="ORF">EUTSA_v10010946mg</name>
</gene>
<sequence length="141" mass="15871">MEKRGISFRSILLHSLWTTLTGILFFTLATTKDHKFGYIKFFSISGTLLITLPWLIQLLMVTSAVIILYKIIGFNLMWIIWSPTSEENHLTNVKGDTDEIEISIVIGADGPKSPKDRSYAHHLVIEGRNNTKLLKNGSPVA</sequence>
<protein>
    <submittedName>
        <fullName evidence="2">Uncharacterized protein</fullName>
    </submittedName>
</protein>
<keyword evidence="1" id="KW-0812">Transmembrane</keyword>
<accession>V4M108</accession>
<keyword evidence="3" id="KW-1185">Reference proteome</keyword>
<name>V4M108_EUTSA</name>
<dbReference type="Gramene" id="ESQ45888">
    <property type="protein sequence ID" value="ESQ45888"/>
    <property type="gene ID" value="EUTSA_v10010946mg"/>
</dbReference>
<dbReference type="KEGG" id="eus:EUTSA_v10010946mg"/>
<keyword evidence="1" id="KW-1133">Transmembrane helix</keyword>
<evidence type="ECO:0000313" key="3">
    <source>
        <dbReference type="Proteomes" id="UP000030689"/>
    </source>
</evidence>
<feature type="transmembrane region" description="Helical" evidence="1">
    <location>
        <begin position="41"/>
        <end position="69"/>
    </location>
</feature>
<dbReference type="eggNOG" id="ENOG502SFF4">
    <property type="taxonomic scope" value="Eukaryota"/>
</dbReference>
<dbReference type="AlphaFoldDB" id="V4M108"/>
<evidence type="ECO:0000256" key="1">
    <source>
        <dbReference type="SAM" id="Phobius"/>
    </source>
</evidence>
<reference evidence="2 3" key="1">
    <citation type="journal article" date="2013" name="Front. Plant Sci.">
        <title>The Reference Genome of the Halophytic Plant Eutrema salsugineum.</title>
        <authorList>
            <person name="Yang R."/>
            <person name="Jarvis D.E."/>
            <person name="Chen H."/>
            <person name="Beilstein M.A."/>
            <person name="Grimwood J."/>
            <person name="Jenkins J."/>
            <person name="Shu S."/>
            <person name="Prochnik S."/>
            <person name="Xin M."/>
            <person name="Ma C."/>
            <person name="Schmutz J."/>
            <person name="Wing R.A."/>
            <person name="Mitchell-Olds T."/>
            <person name="Schumaker K.S."/>
            <person name="Wang X."/>
        </authorList>
    </citation>
    <scope>NUCLEOTIDE SEQUENCE [LARGE SCALE GENOMIC DNA]</scope>
</reference>
<evidence type="ECO:0000313" key="2">
    <source>
        <dbReference type="EMBL" id="ESQ45888.1"/>
    </source>
</evidence>
<keyword evidence="1" id="KW-0472">Membrane</keyword>
<dbReference type="EMBL" id="KI517435">
    <property type="protein sequence ID" value="ESQ45888.1"/>
    <property type="molecule type" value="Genomic_DNA"/>
</dbReference>